<keyword evidence="2 6" id="KW-0378">Hydrolase</keyword>
<comment type="subcellular location">
    <subcellularLocation>
        <location evidence="1 6">Nucleus</location>
    </subcellularLocation>
</comment>
<sequence>MTPVSLPPFVSFPVTVTSLSYRPGDTVKKHALLLKFKYWDYQEDPSSKDANPQKIRVERIGTLESPVEGRIVNVNTAIDKEIPHSGIELFHIKEPCAHTVQYGGLCALCGKSVEDEKDYTGFRYEDRATIAMSHDNTGLRISLEEATKIEQNATKRLGEERKLILVVDLDQTVIQATVDPNVGKWQLNPKDPNYPYVADVRSFYLEEEPVLPRGWTGPKPPPTRCCYYVKLRPGLESYLERVSKLYELHIYTMATRSYALAISKIIDPTGEYFSDRILSRDESGLITHKNLKRLFPVDQSMVAIIDDRSDVWQWQANLVKVVPYDFFVGIGDINLSFLPKNSGQLLGPSKKRRLVACLEAAAEKSAPDEVLNGISNDDAKEEQGEQQSDTDSRSLSSGTDSVPSSPIDHMVLLKNDSLLVKQQKIRSKLFELQKNDRPLAKLQRDLDRATHSDHEGSSDSDGNDDNNLLSEDDRELVYLESALARCHVEYYRLYDAYRSQPGLERPDLTHIIPKLKRECLQGIVILFSGVFALGKNIEDVEIVIWCRQFGIRVVTEVYPEVTHVVCRDPNFAAFKTGLTLKVRIAKKTLPHVKIVNPDWVFACLSQWKEVPTDEYEIRVSDRDWHVSDGEVQQYHYACESQAAALRSRPTSNNRSDSRGSIEDFDLNDASEEVDDFLAGISDDSDSDDSESEHAPASTSFVKSIYGAKRKAEDDDGGLRKKQKDDDSDFDELEQELLNELDRCTY</sequence>
<dbReference type="InterPro" id="IPR004274">
    <property type="entry name" value="FCP1_dom"/>
</dbReference>
<evidence type="ECO:0000256" key="2">
    <source>
        <dbReference type="ARBA" id="ARBA00022801"/>
    </source>
</evidence>
<dbReference type="Gene3D" id="3.40.50.1000">
    <property type="entry name" value="HAD superfamily/HAD-like"/>
    <property type="match status" value="1"/>
</dbReference>
<evidence type="ECO:0000256" key="5">
    <source>
        <dbReference type="ARBA" id="ARBA00048336"/>
    </source>
</evidence>
<proteinExistence type="predicted"/>
<dbReference type="PROSITE" id="PS50969">
    <property type="entry name" value="FCP1"/>
    <property type="match status" value="1"/>
</dbReference>
<feature type="region of interest" description="Disordered" evidence="7">
    <location>
        <begin position="678"/>
        <end position="730"/>
    </location>
</feature>
<dbReference type="CDD" id="cd17729">
    <property type="entry name" value="BRCT_CTDP1"/>
    <property type="match status" value="1"/>
</dbReference>
<evidence type="ECO:0000259" key="8">
    <source>
        <dbReference type="PROSITE" id="PS50172"/>
    </source>
</evidence>
<dbReference type="EC" id="3.1.3.16" evidence="6"/>
<keyword evidence="11" id="KW-1185">Reference proteome</keyword>
<name>A0A4P9ZCU0_9ASCO</name>
<feature type="compositionally biased region" description="Basic and acidic residues" evidence="7">
    <location>
        <begin position="709"/>
        <end position="724"/>
    </location>
</feature>
<evidence type="ECO:0000313" key="10">
    <source>
        <dbReference type="EMBL" id="RKP29931.1"/>
    </source>
</evidence>
<feature type="compositionally biased region" description="Basic and acidic residues" evidence="7">
    <location>
        <begin position="445"/>
        <end position="457"/>
    </location>
</feature>
<feature type="domain" description="BRCT" evidence="8">
    <location>
        <begin position="515"/>
        <end position="617"/>
    </location>
</feature>
<dbReference type="CDD" id="cd07521">
    <property type="entry name" value="HAD_FCP1-like"/>
    <property type="match status" value="1"/>
</dbReference>
<dbReference type="PANTHER" id="PTHR23081:SF36">
    <property type="entry name" value="RNA POLYMERASE II SUBUNIT A C-TERMINAL DOMAIN PHOSPHATASE"/>
    <property type="match status" value="1"/>
</dbReference>
<comment type="catalytic activity">
    <reaction evidence="4 6">
        <text>O-phospho-L-seryl-[protein] + H2O = L-seryl-[protein] + phosphate</text>
        <dbReference type="Rhea" id="RHEA:20629"/>
        <dbReference type="Rhea" id="RHEA-COMP:9863"/>
        <dbReference type="Rhea" id="RHEA-COMP:11604"/>
        <dbReference type="ChEBI" id="CHEBI:15377"/>
        <dbReference type="ChEBI" id="CHEBI:29999"/>
        <dbReference type="ChEBI" id="CHEBI:43474"/>
        <dbReference type="ChEBI" id="CHEBI:83421"/>
        <dbReference type="EC" id="3.1.3.16"/>
    </reaction>
</comment>
<dbReference type="SUPFAM" id="SSF56784">
    <property type="entry name" value="HAD-like"/>
    <property type="match status" value="1"/>
</dbReference>
<dbReference type="InterPro" id="IPR039189">
    <property type="entry name" value="Fcp1"/>
</dbReference>
<protein>
    <recommendedName>
        <fullName evidence="6">RNA polymerase II subunit A C-terminal domain phosphatase</fullName>
        <ecNumber evidence="6">3.1.3.16</ecNumber>
    </recommendedName>
</protein>
<evidence type="ECO:0000256" key="6">
    <source>
        <dbReference type="RuleBase" id="RU366066"/>
    </source>
</evidence>
<evidence type="ECO:0000259" key="9">
    <source>
        <dbReference type="PROSITE" id="PS50969"/>
    </source>
</evidence>
<evidence type="ECO:0000256" key="1">
    <source>
        <dbReference type="ARBA" id="ARBA00004123"/>
    </source>
</evidence>
<dbReference type="SUPFAM" id="SSF52113">
    <property type="entry name" value="BRCT domain"/>
    <property type="match status" value="1"/>
</dbReference>
<feature type="domain" description="FCP1 homology" evidence="9">
    <location>
        <begin position="158"/>
        <end position="345"/>
    </location>
</feature>
<reference evidence="11" key="1">
    <citation type="journal article" date="2018" name="Nat. Microbiol.">
        <title>Leveraging single-cell genomics to expand the fungal tree of life.</title>
        <authorList>
            <person name="Ahrendt S.R."/>
            <person name="Quandt C.A."/>
            <person name="Ciobanu D."/>
            <person name="Clum A."/>
            <person name="Salamov A."/>
            <person name="Andreopoulos B."/>
            <person name="Cheng J.F."/>
            <person name="Woyke T."/>
            <person name="Pelin A."/>
            <person name="Henrissat B."/>
            <person name="Reynolds N.K."/>
            <person name="Benny G.L."/>
            <person name="Smith M.E."/>
            <person name="James T.Y."/>
            <person name="Grigoriev I.V."/>
        </authorList>
    </citation>
    <scope>NUCLEOTIDE SEQUENCE [LARGE SCALE GENOMIC DNA]</scope>
    <source>
        <strain evidence="11">Baker2002</strain>
    </source>
</reference>
<dbReference type="GO" id="GO:0008420">
    <property type="term" value="F:RNA polymerase II CTD heptapeptide repeat phosphatase activity"/>
    <property type="evidence" value="ECO:0007669"/>
    <property type="project" value="UniProtKB-UniRule"/>
</dbReference>
<dbReference type="PROSITE" id="PS50172">
    <property type="entry name" value="BRCT"/>
    <property type="match status" value="1"/>
</dbReference>
<dbReference type="Proteomes" id="UP000268321">
    <property type="component" value="Unassembled WGS sequence"/>
</dbReference>
<comment type="catalytic activity">
    <reaction evidence="5 6">
        <text>O-phospho-L-threonyl-[protein] + H2O = L-threonyl-[protein] + phosphate</text>
        <dbReference type="Rhea" id="RHEA:47004"/>
        <dbReference type="Rhea" id="RHEA-COMP:11060"/>
        <dbReference type="Rhea" id="RHEA-COMP:11605"/>
        <dbReference type="ChEBI" id="CHEBI:15377"/>
        <dbReference type="ChEBI" id="CHEBI:30013"/>
        <dbReference type="ChEBI" id="CHEBI:43474"/>
        <dbReference type="ChEBI" id="CHEBI:61977"/>
        <dbReference type="EC" id="3.1.3.16"/>
    </reaction>
</comment>
<feature type="region of interest" description="Disordered" evidence="7">
    <location>
        <begin position="445"/>
        <end position="467"/>
    </location>
</feature>
<dbReference type="Pfam" id="PF03031">
    <property type="entry name" value="NIF"/>
    <property type="match status" value="1"/>
</dbReference>
<dbReference type="AlphaFoldDB" id="A0A4P9ZCU0"/>
<dbReference type="Pfam" id="PF00533">
    <property type="entry name" value="BRCT"/>
    <property type="match status" value="1"/>
</dbReference>
<dbReference type="InterPro" id="IPR011947">
    <property type="entry name" value="FCP1_euk"/>
</dbReference>
<organism evidence="10 11">
    <name type="scientific">Metschnikowia bicuspidata</name>
    <dbReference type="NCBI Taxonomy" id="27322"/>
    <lineage>
        <taxon>Eukaryota</taxon>
        <taxon>Fungi</taxon>
        <taxon>Dikarya</taxon>
        <taxon>Ascomycota</taxon>
        <taxon>Saccharomycotina</taxon>
        <taxon>Pichiomycetes</taxon>
        <taxon>Metschnikowiaceae</taxon>
        <taxon>Metschnikowia</taxon>
    </lineage>
</organism>
<evidence type="ECO:0000313" key="11">
    <source>
        <dbReference type="Proteomes" id="UP000268321"/>
    </source>
</evidence>
<feature type="region of interest" description="Disordered" evidence="7">
    <location>
        <begin position="368"/>
        <end position="407"/>
    </location>
</feature>
<dbReference type="InterPro" id="IPR036420">
    <property type="entry name" value="BRCT_dom_sf"/>
</dbReference>
<dbReference type="GO" id="GO:0005634">
    <property type="term" value="C:nucleus"/>
    <property type="evidence" value="ECO:0007669"/>
    <property type="project" value="UniProtKB-SubCell"/>
</dbReference>
<dbReference type="NCBIfam" id="TIGR02250">
    <property type="entry name" value="FCP1_euk"/>
    <property type="match status" value="1"/>
</dbReference>
<evidence type="ECO:0000256" key="3">
    <source>
        <dbReference type="ARBA" id="ARBA00023242"/>
    </source>
</evidence>
<feature type="compositionally biased region" description="Polar residues" evidence="7">
    <location>
        <begin position="385"/>
        <end position="404"/>
    </location>
</feature>
<evidence type="ECO:0000256" key="4">
    <source>
        <dbReference type="ARBA" id="ARBA00047761"/>
    </source>
</evidence>
<dbReference type="SMART" id="SM00577">
    <property type="entry name" value="CPDc"/>
    <property type="match status" value="1"/>
</dbReference>
<feature type="region of interest" description="Disordered" evidence="7">
    <location>
        <begin position="645"/>
        <end position="664"/>
    </location>
</feature>
<dbReference type="PANTHER" id="PTHR23081">
    <property type="entry name" value="RNA POLYMERASE II CTD PHOSPHATASE"/>
    <property type="match status" value="1"/>
</dbReference>
<dbReference type="Gene3D" id="3.40.50.10190">
    <property type="entry name" value="BRCT domain"/>
    <property type="match status" value="1"/>
</dbReference>
<evidence type="ECO:0000256" key="7">
    <source>
        <dbReference type="SAM" id="MobiDB-lite"/>
    </source>
</evidence>
<dbReference type="InterPro" id="IPR036412">
    <property type="entry name" value="HAD-like_sf"/>
</dbReference>
<keyword evidence="3 6" id="KW-0539">Nucleus</keyword>
<dbReference type="InterPro" id="IPR001357">
    <property type="entry name" value="BRCT_dom"/>
</dbReference>
<comment type="function">
    <text evidence="6">This promotes the activity of RNA polymerase II.</text>
</comment>
<dbReference type="InterPro" id="IPR023214">
    <property type="entry name" value="HAD_sf"/>
</dbReference>
<dbReference type="EMBL" id="ML004470">
    <property type="protein sequence ID" value="RKP29931.1"/>
    <property type="molecule type" value="Genomic_DNA"/>
</dbReference>
<gene>
    <name evidence="10" type="ORF">METBISCDRAFT_23754</name>
</gene>
<accession>A0A4P9ZCU0</accession>
<dbReference type="OrthoDB" id="10249888at2759"/>